<dbReference type="PANTHER" id="PTHR47572:SF4">
    <property type="entry name" value="LACTONASE DRP35"/>
    <property type="match status" value="1"/>
</dbReference>
<dbReference type="KEGG" id="echi:FKX85_17735"/>
<dbReference type="PROSITE" id="PS51257">
    <property type="entry name" value="PROKAR_LIPOPROTEIN"/>
    <property type="match status" value="1"/>
</dbReference>
<dbReference type="SUPFAM" id="SSF63829">
    <property type="entry name" value="Calcium-dependent phosphotriesterase"/>
    <property type="match status" value="1"/>
</dbReference>
<proteinExistence type="predicted"/>
<comment type="cofactor">
    <cofactor evidence="3">
        <name>Zn(2+)</name>
        <dbReference type="ChEBI" id="CHEBI:29105"/>
    </cofactor>
    <text evidence="3">Binds 1 divalent metal cation per subunit.</text>
</comment>
<feature type="binding site" evidence="3">
    <location>
        <position position="171"/>
    </location>
    <ligand>
        <name>substrate</name>
    </ligand>
</feature>
<dbReference type="EMBL" id="CP041253">
    <property type="protein sequence ID" value="QDH80781.1"/>
    <property type="molecule type" value="Genomic_DNA"/>
</dbReference>
<feature type="active site" description="Proton donor/acceptor" evidence="2">
    <location>
        <position position="280"/>
    </location>
</feature>
<evidence type="ECO:0000259" key="4">
    <source>
        <dbReference type="Pfam" id="PF08450"/>
    </source>
</evidence>
<keyword evidence="1" id="KW-0378">Hydrolase</keyword>
<dbReference type="InterPro" id="IPR051262">
    <property type="entry name" value="SMP-30/CGR1_Lactonase"/>
</dbReference>
<dbReference type="PRINTS" id="PR01790">
    <property type="entry name" value="SMP30FAMILY"/>
</dbReference>
<dbReference type="InterPro" id="IPR005511">
    <property type="entry name" value="SMP-30"/>
</dbReference>
<dbReference type="Proteomes" id="UP000316614">
    <property type="component" value="Chromosome"/>
</dbReference>
<dbReference type="AlphaFoldDB" id="A0A514CLU0"/>
<name>A0A514CLU0_9BACT</name>
<dbReference type="OrthoDB" id="241638at2"/>
<sequence>MNIRKVLLGCSLGAAVACSNSKTSDNIKQEIESASPSSFSIEILDDEALQVIAPDAKIHRMASGFEWVEGPLWIEEGGFLLFSDIPQNKVYKMTANGDTSIYLHQSGYSGEGTYSREPGSNALLLDNDGQLVLMQHGDRRVAKMMAGLDVPSSEFSSLADSYQDKRFNSPNDGVFDRQGNLYFTDPPYGLPPEYAGKELSFQGIYCLKNDGDLRLVDSLSRPNGIALSPDEKYLFVANSDEKKAAWFRYVIENPGEVVKRELFFDATDKVKLGGSNGLPDGMKMHPEGYLFASGPDGVWIFNLEGNVLAKIHTGQLISNCAFSADLRQLYLTADGDILRVDLK</sequence>
<dbReference type="Pfam" id="PF08450">
    <property type="entry name" value="SGL"/>
    <property type="match status" value="1"/>
</dbReference>
<dbReference type="InterPro" id="IPR013658">
    <property type="entry name" value="SGL"/>
</dbReference>
<dbReference type="PANTHER" id="PTHR47572">
    <property type="entry name" value="LIPOPROTEIN-RELATED"/>
    <property type="match status" value="1"/>
</dbReference>
<keyword evidence="3" id="KW-0862">Zinc</keyword>
<reference evidence="5 6" key="1">
    <citation type="submission" date="2019-06" db="EMBL/GenBank/DDBJ databases">
        <title>Echinicola alkalisoli sp. nov. isolated from saline soil.</title>
        <authorList>
            <person name="Sun J.-Q."/>
            <person name="Xu L."/>
        </authorList>
    </citation>
    <scope>NUCLEOTIDE SEQUENCE [LARGE SCALE GENOMIC DNA]</scope>
    <source>
        <strain evidence="5 6">LN3S3</strain>
    </source>
</reference>
<protein>
    <submittedName>
        <fullName evidence="5">SMP-30/gluconolactonase/LRE family protein</fullName>
    </submittedName>
</protein>
<dbReference type="RefSeq" id="WP_141616002.1">
    <property type="nucleotide sequence ID" value="NZ_CP041253.1"/>
</dbReference>
<feature type="binding site" evidence="3">
    <location>
        <position position="280"/>
    </location>
    <ligand>
        <name>a divalent metal cation</name>
        <dbReference type="ChEBI" id="CHEBI:60240"/>
    </ligand>
</feature>
<gene>
    <name evidence="5" type="ORF">FKX85_17735</name>
</gene>
<evidence type="ECO:0000313" key="6">
    <source>
        <dbReference type="Proteomes" id="UP000316614"/>
    </source>
</evidence>
<keyword evidence="6" id="KW-1185">Reference proteome</keyword>
<evidence type="ECO:0000313" key="5">
    <source>
        <dbReference type="EMBL" id="QDH80781.1"/>
    </source>
</evidence>
<feature type="domain" description="SMP-30/Gluconolactonase/LRE-like region" evidence="4">
    <location>
        <begin position="68"/>
        <end position="333"/>
    </location>
</feature>
<evidence type="ECO:0000256" key="2">
    <source>
        <dbReference type="PIRSR" id="PIRSR605511-1"/>
    </source>
</evidence>
<feature type="binding site" evidence="3">
    <location>
        <position position="69"/>
    </location>
    <ligand>
        <name>a divalent metal cation</name>
        <dbReference type="ChEBI" id="CHEBI:60240"/>
    </ligand>
</feature>
<keyword evidence="3" id="KW-0479">Metal-binding</keyword>
<dbReference type="GO" id="GO:0016787">
    <property type="term" value="F:hydrolase activity"/>
    <property type="evidence" value="ECO:0007669"/>
    <property type="project" value="UniProtKB-KW"/>
</dbReference>
<evidence type="ECO:0000256" key="3">
    <source>
        <dbReference type="PIRSR" id="PIRSR605511-2"/>
    </source>
</evidence>
<dbReference type="GO" id="GO:0046872">
    <property type="term" value="F:metal ion binding"/>
    <property type="evidence" value="ECO:0007669"/>
    <property type="project" value="UniProtKB-KW"/>
</dbReference>
<accession>A0A514CLU0</accession>
<organism evidence="5 6">
    <name type="scientific">Echinicola soli</name>
    <dbReference type="NCBI Taxonomy" id="2591634"/>
    <lineage>
        <taxon>Bacteria</taxon>
        <taxon>Pseudomonadati</taxon>
        <taxon>Bacteroidota</taxon>
        <taxon>Cytophagia</taxon>
        <taxon>Cytophagales</taxon>
        <taxon>Cyclobacteriaceae</taxon>
        <taxon>Echinicola</taxon>
    </lineage>
</organism>
<feature type="binding site" evidence="3">
    <location>
        <position position="223"/>
    </location>
    <ligand>
        <name>a divalent metal cation</name>
        <dbReference type="ChEBI" id="CHEBI:60240"/>
    </ligand>
</feature>
<evidence type="ECO:0000256" key="1">
    <source>
        <dbReference type="ARBA" id="ARBA00022801"/>
    </source>
</evidence>
<dbReference type="Gene3D" id="2.120.10.30">
    <property type="entry name" value="TolB, C-terminal domain"/>
    <property type="match status" value="1"/>
</dbReference>
<dbReference type="InterPro" id="IPR011042">
    <property type="entry name" value="6-blade_b-propeller_TolB-like"/>
</dbReference>